<feature type="region of interest" description="Disordered" evidence="1">
    <location>
        <begin position="1"/>
        <end position="188"/>
    </location>
</feature>
<dbReference type="Proteomes" id="UP000001631">
    <property type="component" value="Unassembled WGS sequence"/>
</dbReference>
<evidence type="ECO:0000256" key="1">
    <source>
        <dbReference type="SAM" id="MobiDB-lite"/>
    </source>
</evidence>
<feature type="compositionally biased region" description="Gly residues" evidence="1">
    <location>
        <begin position="72"/>
        <end position="81"/>
    </location>
</feature>
<gene>
    <name evidence="2" type="ORF">HCBG_05687</name>
</gene>
<organism evidence="2 3">
    <name type="scientific">Ajellomyces capsulatus (strain G186AR / H82 / ATCC MYA-2454 / RMSCC 2432)</name>
    <name type="common">Darling's disease fungus</name>
    <name type="synonym">Histoplasma capsulatum</name>
    <dbReference type="NCBI Taxonomy" id="447093"/>
    <lineage>
        <taxon>Eukaryota</taxon>
        <taxon>Fungi</taxon>
        <taxon>Dikarya</taxon>
        <taxon>Ascomycota</taxon>
        <taxon>Pezizomycotina</taxon>
        <taxon>Eurotiomycetes</taxon>
        <taxon>Eurotiomycetidae</taxon>
        <taxon>Onygenales</taxon>
        <taxon>Ajellomycetaceae</taxon>
        <taxon>Histoplasma</taxon>
    </lineage>
</organism>
<evidence type="ECO:0000313" key="2">
    <source>
        <dbReference type="EMBL" id="EEH06371.1"/>
    </source>
</evidence>
<feature type="compositionally biased region" description="Low complexity" evidence="1">
    <location>
        <begin position="154"/>
        <end position="167"/>
    </location>
</feature>
<dbReference type="GeneID" id="69038703"/>
<dbReference type="HOGENOM" id="CLU_737633_0_0_1"/>
<name>C0NQ99_AJECG</name>
<sequence>MTATTTRSQSSTAQTPSLDQAPAQDERINPNDTGSRRTGRRGRGGNSGSGGNVNTSRNRTLFYGSGRRGGDPGRGGPGAGAGAISRRGRGRLRSDASNTTRTVAGMGRLFGGQLTREEPQTADDGGSDRSFVQGEQATLRPNAPEFIPGVHVATTTPTPTTTSTHTPTRNRERTRQPRPPKAKSTASDIATRTHEDITNGVYECPICTSELGRKTKARMAMTTRDNGAVRDATYPTTFCHRRIAVGVRRRRIRDPCLDCRPIPVGRRAPRPGKGAPIPAILYVMQALVRPARPWAQRSFVFVDAMSRQRDVLTPTTRMGGVAGSHAASYCPVLSINVLVLVMKAFAAPVRRLLRQHVTVESLRRK</sequence>
<keyword evidence="3" id="KW-1185">Reference proteome</keyword>
<dbReference type="STRING" id="447093.C0NQ99"/>
<dbReference type="AlphaFoldDB" id="C0NQ99"/>
<feature type="compositionally biased region" description="Low complexity" evidence="1">
    <location>
        <begin position="1"/>
        <end position="15"/>
    </location>
</feature>
<dbReference type="VEuPathDB" id="FungiDB:I7I50_03489"/>
<dbReference type="EMBL" id="GG663369">
    <property type="protein sequence ID" value="EEH06371.1"/>
    <property type="molecule type" value="Genomic_DNA"/>
</dbReference>
<reference evidence="2" key="1">
    <citation type="submission" date="2009-02" db="EMBL/GenBank/DDBJ databases">
        <title>The Genome Sequence of Ajellomyces capsulatus strain G186AR.</title>
        <authorList>
            <consortium name="The Broad Institute Genome Sequencing Platform"/>
            <person name="Champion M."/>
            <person name="Cuomo C."/>
            <person name="Ma L.-J."/>
            <person name="Henn M.R."/>
            <person name="Sil A."/>
            <person name="Goldman B."/>
            <person name="Young S.K."/>
            <person name="Kodira C.D."/>
            <person name="Zeng Q."/>
            <person name="Koehrsen M."/>
            <person name="Alvarado L."/>
            <person name="Berlin A."/>
            <person name="Borenstein D."/>
            <person name="Chen Z."/>
            <person name="Engels R."/>
            <person name="Freedman E."/>
            <person name="Gellesch M."/>
            <person name="Goldberg J."/>
            <person name="Griggs A."/>
            <person name="Gujja S."/>
            <person name="Heiman D."/>
            <person name="Hepburn T."/>
            <person name="Howarth C."/>
            <person name="Jen D."/>
            <person name="Larson L."/>
            <person name="Lewis B."/>
            <person name="Mehta T."/>
            <person name="Park D."/>
            <person name="Pearson M."/>
            <person name="Roberts A."/>
            <person name="Saif S."/>
            <person name="Shea T."/>
            <person name="Shenoy N."/>
            <person name="Sisk P."/>
            <person name="Stolte C."/>
            <person name="Sykes S."/>
            <person name="Walk T."/>
            <person name="White J."/>
            <person name="Yandava C."/>
            <person name="Klein B."/>
            <person name="McEwen J.G."/>
            <person name="Puccia R."/>
            <person name="Goldman G.H."/>
            <person name="Felipe M.S."/>
            <person name="Nino-Vega G."/>
            <person name="San-Blas G."/>
            <person name="Taylor J."/>
            <person name="Mendoza L."/>
            <person name="Galagan J."/>
            <person name="Nusbaum C."/>
            <person name="Birren B."/>
        </authorList>
    </citation>
    <scope>NUCLEOTIDE SEQUENCE</scope>
    <source>
        <strain evidence="2">G186AR</strain>
    </source>
</reference>
<dbReference type="InParanoid" id="C0NQ99"/>
<evidence type="ECO:0000313" key="3">
    <source>
        <dbReference type="Proteomes" id="UP000001631"/>
    </source>
</evidence>
<accession>C0NQ99</accession>
<proteinExistence type="predicted"/>
<protein>
    <submittedName>
        <fullName evidence="2">Nuclear transcription factor</fullName>
    </submittedName>
</protein>
<dbReference type="RefSeq" id="XP_045286852.1">
    <property type="nucleotide sequence ID" value="XM_045432736.1"/>
</dbReference>